<feature type="compositionally biased region" description="Low complexity" evidence="1">
    <location>
        <begin position="302"/>
        <end position="313"/>
    </location>
</feature>
<evidence type="ECO:0000256" key="2">
    <source>
        <dbReference type="SAM" id="Phobius"/>
    </source>
</evidence>
<evidence type="ECO:0000259" key="3">
    <source>
        <dbReference type="Pfam" id="PF13460"/>
    </source>
</evidence>
<feature type="compositionally biased region" description="Basic and acidic residues" evidence="1">
    <location>
        <begin position="536"/>
        <end position="549"/>
    </location>
</feature>
<evidence type="ECO:0000313" key="4">
    <source>
        <dbReference type="EMBL" id="TKX22742.1"/>
    </source>
</evidence>
<dbReference type="GO" id="GO:0005789">
    <property type="term" value="C:endoplasmic reticulum membrane"/>
    <property type="evidence" value="ECO:0007669"/>
    <property type="project" value="TreeGrafter"/>
</dbReference>
<feature type="transmembrane region" description="Helical" evidence="2">
    <location>
        <begin position="505"/>
        <end position="523"/>
    </location>
</feature>
<gene>
    <name evidence="4" type="ORF">C1H76_5059</name>
</gene>
<dbReference type="PANTHER" id="PTHR28228">
    <property type="entry name" value="SECRETORY COMPONENT PROTEIN SHR3"/>
    <property type="match status" value="1"/>
</dbReference>
<dbReference type="InterPro" id="IPR036291">
    <property type="entry name" value="NAD(P)-bd_dom_sf"/>
</dbReference>
<feature type="region of interest" description="Disordered" evidence="1">
    <location>
        <begin position="529"/>
        <end position="555"/>
    </location>
</feature>
<organism evidence="4 5">
    <name type="scientific">Elsinoe australis</name>
    <dbReference type="NCBI Taxonomy" id="40998"/>
    <lineage>
        <taxon>Eukaryota</taxon>
        <taxon>Fungi</taxon>
        <taxon>Dikarya</taxon>
        <taxon>Ascomycota</taxon>
        <taxon>Pezizomycotina</taxon>
        <taxon>Dothideomycetes</taxon>
        <taxon>Dothideomycetidae</taxon>
        <taxon>Myriangiales</taxon>
        <taxon>Elsinoaceae</taxon>
        <taxon>Elsinoe</taxon>
    </lineage>
</organism>
<dbReference type="InterPro" id="IPR016040">
    <property type="entry name" value="NAD(P)-bd_dom"/>
</dbReference>
<keyword evidence="2" id="KW-0812">Transmembrane</keyword>
<dbReference type="SUPFAM" id="SSF51735">
    <property type="entry name" value="NAD(P)-binding Rossmann-fold domains"/>
    <property type="match status" value="1"/>
</dbReference>
<dbReference type="Gene3D" id="3.40.50.720">
    <property type="entry name" value="NAD(P)-binding Rossmann-like Domain"/>
    <property type="match status" value="1"/>
</dbReference>
<reference evidence="4 5" key="1">
    <citation type="submission" date="2018-02" db="EMBL/GenBank/DDBJ databases">
        <title>Draft genome sequences of Elsinoe sp., causing black scab on jojoba.</title>
        <authorList>
            <person name="Stodart B."/>
            <person name="Jeffress S."/>
            <person name="Ash G."/>
            <person name="Arun Chinnappa K."/>
        </authorList>
    </citation>
    <scope>NUCLEOTIDE SEQUENCE [LARGE SCALE GENOMIC DNA]</scope>
    <source>
        <strain evidence="4 5">Hillstone_2</strain>
    </source>
</reference>
<name>A0A4V6DU06_9PEZI</name>
<accession>A0A4V6DU06</accession>
<protein>
    <recommendedName>
        <fullName evidence="3">NAD(P)-binding domain-containing protein</fullName>
    </recommendedName>
</protein>
<keyword evidence="2" id="KW-0472">Membrane</keyword>
<dbReference type="InterPro" id="IPR013248">
    <property type="entry name" value="Psh3/Shr3"/>
</dbReference>
<dbReference type="SMART" id="SM00786">
    <property type="entry name" value="SHR3_chaperone"/>
    <property type="match status" value="1"/>
</dbReference>
<evidence type="ECO:0000256" key="1">
    <source>
        <dbReference type="SAM" id="MobiDB-lite"/>
    </source>
</evidence>
<dbReference type="PANTHER" id="PTHR28228:SF1">
    <property type="entry name" value="SECRETORY COMPONENT PROTEIN SHR3"/>
    <property type="match status" value="1"/>
</dbReference>
<proteinExistence type="predicted"/>
<evidence type="ECO:0000313" key="5">
    <source>
        <dbReference type="Proteomes" id="UP000308133"/>
    </source>
</evidence>
<dbReference type="Proteomes" id="UP000308133">
    <property type="component" value="Unassembled WGS sequence"/>
</dbReference>
<comment type="caution">
    <text evidence="4">The sequence shown here is derived from an EMBL/GenBank/DDBJ whole genome shotgun (WGS) entry which is preliminary data.</text>
</comment>
<keyword evidence="2" id="KW-1133">Transmembrane helix</keyword>
<feature type="transmembrane region" description="Helical" evidence="2">
    <location>
        <begin position="347"/>
        <end position="367"/>
    </location>
</feature>
<dbReference type="GO" id="GO:0006888">
    <property type="term" value="P:endoplasmic reticulum to Golgi vesicle-mediated transport"/>
    <property type="evidence" value="ECO:0007669"/>
    <property type="project" value="TreeGrafter"/>
</dbReference>
<dbReference type="Pfam" id="PF08229">
    <property type="entry name" value="SHR3_chaperone"/>
    <property type="match status" value="1"/>
</dbReference>
<dbReference type="Pfam" id="PF13460">
    <property type="entry name" value="NAD_binding_10"/>
    <property type="match status" value="1"/>
</dbReference>
<feature type="region of interest" description="Disordered" evidence="1">
    <location>
        <begin position="302"/>
        <end position="334"/>
    </location>
</feature>
<sequence length="555" mass="61588">MTTPTIAVFGATGGCAQTALAHSLKNGHTCRALTRSNPDKLKTALLARGISQDVLNSKLTVLQGDAKDKEIVKETLRCNGSIVNKILYGIGLAEPIFQFSLITPLTLADPRVCESTLATVLQAASDLHKESASSNKPDIYLISTTGISNGPRDVPILCWPFYHWLLKVMHDDKKKMENLVRSSATSRERGFAEYRIVRASLLMDGEEQGLKAIRTGTEAKPSIGYTINRKDVGLWIYKHWLESPKAADENGAELLVDVLLSYTRFLRRRPPFSFYLHLRALPPLNTQRTSLVQGSLFNRISHSSHPESAAPPAFVSSELPQQPRPESTKPPSEFHISIPTMPATAPFATFLIVGPTCFFLGILFAMFPYDYNVIWRSPPPFADLALAQMDPKEHYVDILEQHLKFLHASPPLISRILHIVIGTGFLGFAMKFYKPSESNYLFDGASMVLYLVGVIVYITNIVKGLRVVTDGRYGAGVEDPVRDAEQGEIIGREDSLKVMAASNTILALVLVGVLVLQAGQWYAQKKEQAEIEEMEREDREEKVKSPAKKEGKKNR</sequence>
<feature type="transmembrane region" description="Helical" evidence="2">
    <location>
        <begin position="412"/>
        <end position="433"/>
    </location>
</feature>
<dbReference type="EMBL" id="PTQR01000061">
    <property type="protein sequence ID" value="TKX22742.1"/>
    <property type="molecule type" value="Genomic_DNA"/>
</dbReference>
<dbReference type="GO" id="GO:0051082">
    <property type="term" value="F:unfolded protein binding"/>
    <property type="evidence" value="ECO:0007669"/>
    <property type="project" value="TreeGrafter"/>
</dbReference>
<feature type="domain" description="NAD(P)-binding" evidence="3">
    <location>
        <begin position="10"/>
        <end position="237"/>
    </location>
</feature>
<feature type="transmembrane region" description="Helical" evidence="2">
    <location>
        <begin position="445"/>
        <end position="462"/>
    </location>
</feature>
<dbReference type="AlphaFoldDB" id="A0A4V6DU06"/>